<keyword evidence="4" id="KW-0808">Transferase</keyword>
<dbReference type="SMART" id="SM00387">
    <property type="entry name" value="HATPase_c"/>
    <property type="match status" value="1"/>
</dbReference>
<comment type="catalytic activity">
    <reaction evidence="1">
        <text>ATP + protein L-histidine = ADP + protein N-phospho-L-histidine.</text>
        <dbReference type="EC" id="2.7.13.3"/>
    </reaction>
</comment>
<dbReference type="Gene3D" id="3.30.565.10">
    <property type="entry name" value="Histidine kinase-like ATPase, C-terminal domain"/>
    <property type="match status" value="1"/>
</dbReference>
<evidence type="ECO:0000256" key="6">
    <source>
        <dbReference type="ARBA" id="ARBA00022777"/>
    </source>
</evidence>
<dbReference type="Proteomes" id="UP000199470">
    <property type="component" value="Unassembled WGS sequence"/>
</dbReference>
<feature type="domain" description="Histidine kinase" evidence="11">
    <location>
        <begin position="272"/>
        <end position="493"/>
    </location>
</feature>
<reference evidence="14 15" key="1">
    <citation type="submission" date="2016-10" db="EMBL/GenBank/DDBJ databases">
        <authorList>
            <person name="de Groot N.N."/>
        </authorList>
    </citation>
    <scope>NUCLEOTIDE SEQUENCE [LARGE SCALE GENOMIC DNA]</scope>
    <source>
        <strain evidence="14 15">ATCC 43154</strain>
    </source>
</reference>
<keyword evidence="7" id="KW-0902">Two-component regulatory system</keyword>
<dbReference type="InterPro" id="IPR036097">
    <property type="entry name" value="HisK_dim/P_sf"/>
</dbReference>
<protein>
    <recommendedName>
        <fullName evidence="10">Virulence sensor protein BvgS</fullName>
        <ecNumber evidence="2">2.7.13.3</ecNumber>
    </recommendedName>
</protein>
<dbReference type="SUPFAM" id="SSF55785">
    <property type="entry name" value="PYP-like sensor domain (PAS domain)"/>
    <property type="match status" value="2"/>
</dbReference>
<dbReference type="PROSITE" id="PS50109">
    <property type="entry name" value="HIS_KIN"/>
    <property type="match status" value="1"/>
</dbReference>
<name>A0A1I4NGZ0_9BURK</name>
<dbReference type="STRING" id="758825.SAMN02982985_02961"/>
<dbReference type="CDD" id="cd16922">
    <property type="entry name" value="HATPase_EvgS-ArcB-TorS-like"/>
    <property type="match status" value="1"/>
</dbReference>
<comment type="function">
    <text evidence="9">Member of the two-component regulatory system BvgS/BvgA. Phosphorylates BvgA via a four-step phosphorelay in response to environmental signals.</text>
</comment>
<dbReference type="InterPro" id="IPR003661">
    <property type="entry name" value="HisK_dim/P_dom"/>
</dbReference>
<dbReference type="InterPro" id="IPR000700">
    <property type="entry name" value="PAS-assoc_C"/>
</dbReference>
<dbReference type="AlphaFoldDB" id="A0A1I4NGZ0"/>
<feature type="domain" description="PAC" evidence="13">
    <location>
        <begin position="204"/>
        <end position="254"/>
    </location>
</feature>
<evidence type="ECO:0000259" key="13">
    <source>
        <dbReference type="PROSITE" id="PS50113"/>
    </source>
</evidence>
<dbReference type="CDD" id="cd00082">
    <property type="entry name" value="HisKA"/>
    <property type="match status" value="1"/>
</dbReference>
<dbReference type="NCBIfam" id="TIGR00229">
    <property type="entry name" value="sensory_box"/>
    <property type="match status" value="2"/>
</dbReference>
<dbReference type="InterPro" id="IPR001610">
    <property type="entry name" value="PAC"/>
</dbReference>
<dbReference type="Gene3D" id="1.10.287.130">
    <property type="match status" value="1"/>
</dbReference>
<proteinExistence type="predicted"/>
<evidence type="ECO:0000313" key="14">
    <source>
        <dbReference type="EMBL" id="SFM14758.1"/>
    </source>
</evidence>
<feature type="domain" description="PAS" evidence="12">
    <location>
        <begin position="127"/>
        <end position="164"/>
    </location>
</feature>
<evidence type="ECO:0000256" key="7">
    <source>
        <dbReference type="ARBA" id="ARBA00023012"/>
    </source>
</evidence>
<keyword evidence="8" id="KW-0843">Virulence</keyword>
<evidence type="ECO:0000256" key="8">
    <source>
        <dbReference type="ARBA" id="ARBA00023026"/>
    </source>
</evidence>
<dbReference type="InterPro" id="IPR003594">
    <property type="entry name" value="HATPase_dom"/>
</dbReference>
<dbReference type="InterPro" id="IPR004358">
    <property type="entry name" value="Sig_transdc_His_kin-like_C"/>
</dbReference>
<evidence type="ECO:0000256" key="10">
    <source>
        <dbReference type="ARBA" id="ARBA00070152"/>
    </source>
</evidence>
<keyword evidence="15" id="KW-1185">Reference proteome</keyword>
<dbReference type="SMART" id="SM00388">
    <property type="entry name" value="HisKA"/>
    <property type="match status" value="1"/>
</dbReference>
<evidence type="ECO:0000256" key="4">
    <source>
        <dbReference type="ARBA" id="ARBA00022679"/>
    </source>
</evidence>
<dbReference type="SUPFAM" id="SSF55874">
    <property type="entry name" value="ATPase domain of HSP90 chaperone/DNA topoisomerase II/histidine kinase"/>
    <property type="match status" value="1"/>
</dbReference>
<dbReference type="PRINTS" id="PR00344">
    <property type="entry name" value="BCTRLSENSOR"/>
</dbReference>
<evidence type="ECO:0000256" key="9">
    <source>
        <dbReference type="ARBA" id="ARBA00058004"/>
    </source>
</evidence>
<evidence type="ECO:0000256" key="3">
    <source>
        <dbReference type="ARBA" id="ARBA00022553"/>
    </source>
</evidence>
<dbReference type="OrthoDB" id="9770795at2"/>
<dbReference type="InterPro" id="IPR000014">
    <property type="entry name" value="PAS"/>
</dbReference>
<evidence type="ECO:0000256" key="1">
    <source>
        <dbReference type="ARBA" id="ARBA00000085"/>
    </source>
</evidence>
<dbReference type="GO" id="GO:0000155">
    <property type="term" value="F:phosphorelay sensor kinase activity"/>
    <property type="evidence" value="ECO:0007669"/>
    <property type="project" value="InterPro"/>
</dbReference>
<dbReference type="FunFam" id="3.30.565.10:FF:000010">
    <property type="entry name" value="Sensor histidine kinase RcsC"/>
    <property type="match status" value="1"/>
</dbReference>
<evidence type="ECO:0000313" key="15">
    <source>
        <dbReference type="Proteomes" id="UP000199470"/>
    </source>
</evidence>
<dbReference type="RefSeq" id="WP_093388456.1">
    <property type="nucleotide sequence ID" value="NZ_FOTW01000013.1"/>
</dbReference>
<dbReference type="SUPFAM" id="SSF47384">
    <property type="entry name" value="Homodimeric domain of signal transducing histidine kinase"/>
    <property type="match status" value="1"/>
</dbReference>
<dbReference type="InterPro" id="IPR005467">
    <property type="entry name" value="His_kinase_dom"/>
</dbReference>
<dbReference type="EMBL" id="FOTW01000013">
    <property type="protein sequence ID" value="SFM14758.1"/>
    <property type="molecule type" value="Genomic_DNA"/>
</dbReference>
<dbReference type="Gene3D" id="3.30.450.20">
    <property type="entry name" value="PAS domain"/>
    <property type="match status" value="2"/>
</dbReference>
<keyword evidence="3" id="KW-0597">Phosphoprotein</keyword>
<evidence type="ECO:0000256" key="2">
    <source>
        <dbReference type="ARBA" id="ARBA00012438"/>
    </source>
</evidence>
<dbReference type="CDD" id="cd00130">
    <property type="entry name" value="PAS"/>
    <property type="match status" value="2"/>
</dbReference>
<dbReference type="SMART" id="SM00091">
    <property type="entry name" value="PAS"/>
    <property type="match status" value="2"/>
</dbReference>
<dbReference type="InterPro" id="IPR036890">
    <property type="entry name" value="HATPase_C_sf"/>
</dbReference>
<dbReference type="Pfam" id="PF02518">
    <property type="entry name" value="HATPase_c"/>
    <property type="match status" value="1"/>
</dbReference>
<accession>A0A1I4NGZ0</accession>
<dbReference type="Pfam" id="PF13426">
    <property type="entry name" value="PAS_9"/>
    <property type="match status" value="2"/>
</dbReference>
<sequence length="493" mass="53742">MAIDFGSLILNETPDAVILTTPAGEVVCWSPGAAAVFGYAEGEAVGRPLDELIMLPGQADEAGAAHDRALDNGGYNYESMRRAKSGALVYVDGSAKAIRGTDGAVEYILWSKKDVTQLKVLRDAKLLEARYGGLLESTPDAIVMANASGRVVLANGQAEALFGYPHGAMRGMLLEQLMPARFRGGHVGHRSGYFAQARPRPMGSGRDLYGLRQDGREFPVEISLSPIETEQGTLIMSAIRDISERKLIESTLHENNLALARANRAKDQFLASMSHELRTPLNAIIGFTGTLLMRLPGPLNEPQDKQLRTIQASARHLLSLINDLLDLTRIESGKVELHFEPLQCRALVEELLQSFQPLARDKGLRLEFRATPNDIGLLSDRRALQQILINLVNNAVKFTEQGEVSVRLSVARFDERECVTFSVSDTGVGIAAEHRDKLFQAFTQLDAGSTRQYEGTGLGLHLSQKLAGLLRGQILFDSRAGEGSTFTLALPLD</sequence>
<dbReference type="PANTHER" id="PTHR43047">
    <property type="entry name" value="TWO-COMPONENT HISTIDINE PROTEIN KINASE"/>
    <property type="match status" value="1"/>
</dbReference>
<dbReference type="EC" id="2.7.13.3" evidence="2"/>
<organism evidence="14 15">
    <name type="scientific">Rugamonas rubra</name>
    <dbReference type="NCBI Taxonomy" id="758825"/>
    <lineage>
        <taxon>Bacteria</taxon>
        <taxon>Pseudomonadati</taxon>
        <taxon>Pseudomonadota</taxon>
        <taxon>Betaproteobacteria</taxon>
        <taxon>Burkholderiales</taxon>
        <taxon>Oxalobacteraceae</taxon>
        <taxon>Telluria group</taxon>
        <taxon>Rugamonas</taxon>
    </lineage>
</organism>
<evidence type="ECO:0000256" key="5">
    <source>
        <dbReference type="ARBA" id="ARBA00022729"/>
    </source>
</evidence>
<evidence type="ECO:0000259" key="12">
    <source>
        <dbReference type="PROSITE" id="PS50112"/>
    </source>
</evidence>
<dbReference type="PROSITE" id="PS50113">
    <property type="entry name" value="PAC"/>
    <property type="match status" value="1"/>
</dbReference>
<evidence type="ECO:0000259" key="11">
    <source>
        <dbReference type="PROSITE" id="PS50109"/>
    </source>
</evidence>
<dbReference type="SMART" id="SM00086">
    <property type="entry name" value="PAC"/>
    <property type="match status" value="2"/>
</dbReference>
<gene>
    <name evidence="14" type="ORF">SAMN02982985_02961</name>
</gene>
<dbReference type="InterPro" id="IPR035965">
    <property type="entry name" value="PAS-like_dom_sf"/>
</dbReference>
<dbReference type="PROSITE" id="PS50112">
    <property type="entry name" value="PAS"/>
    <property type="match status" value="2"/>
</dbReference>
<dbReference type="PANTHER" id="PTHR43047:SF64">
    <property type="entry name" value="HISTIDINE KINASE CONTAINING CHEY-HOMOLOGOUS RECEIVER DOMAIN AND PAS DOMAIN-RELATED"/>
    <property type="match status" value="1"/>
</dbReference>
<keyword evidence="5" id="KW-0732">Signal</keyword>
<keyword evidence="6" id="KW-0418">Kinase</keyword>
<feature type="domain" description="PAS" evidence="12">
    <location>
        <begin position="9"/>
        <end position="73"/>
    </location>
</feature>
<dbReference type="Pfam" id="PF00512">
    <property type="entry name" value="HisKA"/>
    <property type="match status" value="1"/>
</dbReference>